<sequence>MINFYGLLAPLLYHLRGFFLNIKGLKGLYISY</sequence>
<organism evidence="1 2">
    <name type="scientific">Helicobacter pylori ELS37</name>
    <dbReference type="NCBI Taxonomy" id="1055527"/>
    <lineage>
        <taxon>Bacteria</taxon>
        <taxon>Pseudomonadati</taxon>
        <taxon>Campylobacterota</taxon>
        <taxon>Epsilonproteobacteria</taxon>
        <taxon>Campylobacterales</taxon>
        <taxon>Helicobacteraceae</taxon>
        <taxon>Helicobacter</taxon>
    </lineage>
</organism>
<accession>A0ABC7ZFB2</accession>
<proteinExistence type="predicted"/>
<dbReference type="Proteomes" id="UP000007885">
    <property type="component" value="Chromosome"/>
</dbReference>
<dbReference type="KEGG" id="hpe:HPELS_02990"/>
<dbReference type="EMBL" id="CP002953">
    <property type="protein sequence ID" value="AFF20150.1"/>
    <property type="molecule type" value="Genomic_DNA"/>
</dbReference>
<reference evidence="1 2" key="1">
    <citation type="submission" date="2011-07" db="EMBL/GenBank/DDBJ databases">
        <authorList>
            <person name="Bertoli M.T."/>
            <person name="Kersulyte D."/>
            <person name="Pascasio M.A."/>
            <person name="Berg D.E."/>
        </authorList>
    </citation>
    <scope>NUCLEOTIDE SEQUENCE [LARGE SCALE GENOMIC DNA]</scope>
    <source>
        <strain evidence="1 2">ELS37</strain>
    </source>
</reference>
<protein>
    <submittedName>
        <fullName evidence="1">Uncharacterized protein</fullName>
    </submittedName>
</protein>
<evidence type="ECO:0000313" key="2">
    <source>
        <dbReference type="Proteomes" id="UP000007885"/>
    </source>
</evidence>
<gene>
    <name evidence="1" type="ORF">HPELS_02990</name>
</gene>
<name>A0ABC7ZFB2_HELPX</name>
<evidence type="ECO:0000313" key="1">
    <source>
        <dbReference type="EMBL" id="AFF20150.1"/>
    </source>
</evidence>
<dbReference type="AlphaFoldDB" id="A0ABC7ZFB2"/>